<protein>
    <submittedName>
        <fullName evidence="6">LysR family transcriptional regulator</fullName>
    </submittedName>
</protein>
<keyword evidence="4" id="KW-0804">Transcription</keyword>
<dbReference type="Gene3D" id="1.10.10.10">
    <property type="entry name" value="Winged helix-like DNA-binding domain superfamily/Winged helix DNA-binding domain"/>
    <property type="match status" value="1"/>
</dbReference>
<proteinExistence type="inferred from homology"/>
<dbReference type="Pfam" id="PF00126">
    <property type="entry name" value="HTH_1"/>
    <property type="match status" value="1"/>
</dbReference>
<feature type="domain" description="HTH lysR-type" evidence="5">
    <location>
        <begin position="1"/>
        <end position="60"/>
    </location>
</feature>
<keyword evidence="3" id="KW-0238">DNA-binding</keyword>
<evidence type="ECO:0000256" key="4">
    <source>
        <dbReference type="ARBA" id="ARBA00023163"/>
    </source>
</evidence>
<evidence type="ECO:0000256" key="3">
    <source>
        <dbReference type="ARBA" id="ARBA00023125"/>
    </source>
</evidence>
<name>A0ABY3XLR3_9ACTN</name>
<dbReference type="RefSeq" id="WP_242748872.1">
    <property type="nucleotide sequence ID" value="NZ_CP093846.1"/>
</dbReference>
<keyword evidence="2" id="KW-0805">Transcription regulation</keyword>
<dbReference type="InterPro" id="IPR036388">
    <property type="entry name" value="WH-like_DNA-bd_sf"/>
</dbReference>
<dbReference type="EMBL" id="CP093846">
    <property type="protein sequence ID" value="UNS95335.1"/>
    <property type="molecule type" value="Genomic_DNA"/>
</dbReference>
<evidence type="ECO:0000313" key="7">
    <source>
        <dbReference type="Proteomes" id="UP001202244"/>
    </source>
</evidence>
<dbReference type="SUPFAM" id="SSF46785">
    <property type="entry name" value="Winged helix' DNA-binding domain"/>
    <property type="match status" value="1"/>
</dbReference>
<dbReference type="PROSITE" id="PS50931">
    <property type="entry name" value="HTH_LYSR"/>
    <property type="match status" value="1"/>
</dbReference>
<organism evidence="6 7">
    <name type="scientific">Streptomyces tubbatahanensis</name>
    <dbReference type="NCBI Taxonomy" id="2923272"/>
    <lineage>
        <taxon>Bacteria</taxon>
        <taxon>Bacillati</taxon>
        <taxon>Actinomycetota</taxon>
        <taxon>Actinomycetes</taxon>
        <taxon>Kitasatosporales</taxon>
        <taxon>Streptomycetaceae</taxon>
        <taxon>Streptomyces</taxon>
    </lineage>
</organism>
<evidence type="ECO:0000313" key="6">
    <source>
        <dbReference type="EMBL" id="UNS95335.1"/>
    </source>
</evidence>
<dbReference type="Gene3D" id="3.40.190.10">
    <property type="entry name" value="Periplasmic binding protein-like II"/>
    <property type="match status" value="2"/>
</dbReference>
<evidence type="ECO:0000259" key="5">
    <source>
        <dbReference type="PROSITE" id="PS50931"/>
    </source>
</evidence>
<accession>A0ABY3XLR3</accession>
<reference evidence="6 7" key="1">
    <citation type="journal article" date="2023" name="Microbiol. Spectr.">
        <title>Synergy between Genome Mining, Metabolomics, and Bioinformatics Uncovers Antibacterial Chlorinated Carbazole Alkaloids and Their Biosynthetic Gene Cluster from Streptomyces tubbatahanensis sp. nov., a Novel Actinomycete Isolated from Sulu Sea, Philippines.</title>
        <authorList>
            <person name="Tenebro C.P."/>
            <person name="Trono D.J.V.L."/>
            <person name="Balida L.A.P."/>
            <person name="Bayog L.K.A."/>
            <person name="Bruna J.R."/>
            <person name="Sabido E.M."/>
            <person name="Caspe D.P.C."/>
            <person name="de Los Santos E.L.C."/>
            <person name="Saludes J.P."/>
            <person name="Dalisay D.S."/>
        </authorList>
    </citation>
    <scope>NUCLEOTIDE SEQUENCE [LARGE SCALE GENOMIC DNA]</scope>
    <source>
        <strain evidence="6 7">DSD3025</strain>
    </source>
</reference>
<gene>
    <name evidence="6" type="ORF">MMF93_01765</name>
</gene>
<dbReference type="InterPro" id="IPR005119">
    <property type="entry name" value="LysR_subst-bd"/>
</dbReference>
<evidence type="ECO:0000256" key="2">
    <source>
        <dbReference type="ARBA" id="ARBA00023015"/>
    </source>
</evidence>
<dbReference type="Proteomes" id="UP001202244">
    <property type="component" value="Chromosome"/>
</dbReference>
<dbReference type="InterPro" id="IPR036390">
    <property type="entry name" value="WH_DNA-bd_sf"/>
</dbReference>
<dbReference type="SUPFAM" id="SSF53850">
    <property type="entry name" value="Periplasmic binding protein-like II"/>
    <property type="match status" value="1"/>
</dbReference>
<dbReference type="PANTHER" id="PTHR30346">
    <property type="entry name" value="TRANSCRIPTIONAL DUAL REGULATOR HCAR-RELATED"/>
    <property type="match status" value="1"/>
</dbReference>
<dbReference type="InterPro" id="IPR000847">
    <property type="entry name" value="LysR_HTH_N"/>
</dbReference>
<comment type="similarity">
    <text evidence="1">Belongs to the LysR transcriptional regulatory family.</text>
</comment>
<dbReference type="PRINTS" id="PR00039">
    <property type="entry name" value="HTHLYSR"/>
</dbReference>
<dbReference type="PANTHER" id="PTHR30346:SF29">
    <property type="entry name" value="LYSR SUBSTRATE-BINDING"/>
    <property type="match status" value="1"/>
</dbReference>
<dbReference type="Pfam" id="PF03466">
    <property type="entry name" value="LysR_substrate"/>
    <property type="match status" value="1"/>
</dbReference>
<keyword evidence="7" id="KW-1185">Reference proteome</keyword>
<sequence length="317" mass="33334">MEYQAEWLGSFVGVAERGGFSAAATALSRSQSRVSAHVAALERALDIRLFDRSAHPTVLTPQGRALLPHARTALRHLRSLAGTAADIRRGRRGEVRLGVHTSIAPFLLPRTVLRVRRSHPGLRLTVCEHQAAELEHRLLDGRLDLAVSPGAVPGSGGGALAGVPLWHEHLLAVVPEDTAVELPGVLGPEHLRGRPLVVLDDEAPGAVSLPVHGAFRGTAVGNGPVLRSPQAQTLVGLVRQGWGIGVGEALALSTADTRGVALCPVTGLPPGRDIALWRRAGDHPAPAREAVAHCVRIAAVPALARVREYFPTPGSAP</sequence>
<evidence type="ECO:0000256" key="1">
    <source>
        <dbReference type="ARBA" id="ARBA00009437"/>
    </source>
</evidence>